<evidence type="ECO:0000313" key="15">
    <source>
        <dbReference type="Proteomes" id="UP000193218"/>
    </source>
</evidence>
<dbReference type="EMBL" id="NBSH01000013">
    <property type="protein sequence ID" value="ORX34805.1"/>
    <property type="molecule type" value="Genomic_DNA"/>
</dbReference>
<dbReference type="STRING" id="4999.A0A1Y1UCL0"/>
<dbReference type="FunCoup" id="A0A1Y1UCL0">
    <property type="interactions" value="583"/>
</dbReference>
<name>A0A1Y1UCL0_9TREE</name>
<feature type="region of interest" description="Disordered" evidence="11">
    <location>
        <begin position="425"/>
        <end position="445"/>
    </location>
</feature>
<dbReference type="RefSeq" id="XP_021869047.1">
    <property type="nucleotide sequence ID" value="XM_022016783.1"/>
</dbReference>
<dbReference type="InterPro" id="IPR059073">
    <property type="entry name" value="TRMT11_N"/>
</dbReference>
<dbReference type="PRINTS" id="PR00507">
    <property type="entry name" value="N12N6MTFRASE"/>
</dbReference>
<dbReference type="InterPro" id="IPR029063">
    <property type="entry name" value="SAM-dependent_MTases_sf"/>
</dbReference>
<accession>A0A1Y1UCL0</accession>
<proteinExistence type="inferred from homology"/>
<dbReference type="GO" id="GO:0160102">
    <property type="term" value="F:tRNA (guanine(10)-N2)-methyltransferase activity"/>
    <property type="evidence" value="ECO:0007669"/>
    <property type="project" value="UniProtKB-EC"/>
</dbReference>
<dbReference type="InterPro" id="IPR002052">
    <property type="entry name" value="DNA_methylase_N6_adenine_CS"/>
</dbReference>
<keyword evidence="5 10" id="KW-0808">Transferase</keyword>
<evidence type="ECO:0000259" key="13">
    <source>
        <dbReference type="Pfam" id="PF25904"/>
    </source>
</evidence>
<evidence type="ECO:0000256" key="6">
    <source>
        <dbReference type="ARBA" id="ARBA00022691"/>
    </source>
</evidence>
<comment type="subcellular location">
    <subcellularLocation>
        <location evidence="1">Cytoplasm</location>
    </subcellularLocation>
</comment>
<feature type="domain" description="Ribosomal RNA large subunit methyltransferase K/L-like methyltransferase" evidence="12">
    <location>
        <begin position="195"/>
        <end position="317"/>
    </location>
</feature>
<dbReference type="InParanoid" id="A0A1Y1UCL0"/>
<dbReference type="PROSITE" id="PS51627">
    <property type="entry name" value="SAM_MT_TRM11"/>
    <property type="match status" value="1"/>
</dbReference>
<keyword evidence="15" id="KW-1185">Reference proteome</keyword>
<evidence type="ECO:0000256" key="9">
    <source>
        <dbReference type="ARBA" id="ARBA00066937"/>
    </source>
</evidence>
<comment type="similarity">
    <text evidence="10">Belongs to the class I-like SAM-binding methyltransferase superfamily. TRM11 methyltransferase family.</text>
</comment>
<keyword evidence="4 10" id="KW-0489">Methyltransferase</keyword>
<comment type="caution">
    <text evidence="14">The sequence shown here is derived from an EMBL/GenBank/DDBJ whole genome shotgun (WGS) entry which is preliminary data.</text>
</comment>
<evidence type="ECO:0000256" key="11">
    <source>
        <dbReference type="SAM" id="MobiDB-lite"/>
    </source>
</evidence>
<dbReference type="Gene3D" id="3.40.50.150">
    <property type="entry name" value="Vaccinia Virus protein VP39"/>
    <property type="match status" value="1"/>
</dbReference>
<evidence type="ECO:0000256" key="2">
    <source>
        <dbReference type="ARBA" id="ARBA00022490"/>
    </source>
</evidence>
<dbReference type="PANTHER" id="PTHR13370:SF3">
    <property type="entry name" value="TRNA (GUANINE(10)-N2)-METHYLTRANSFERASE HOMOLOG"/>
    <property type="match status" value="1"/>
</dbReference>
<evidence type="ECO:0000256" key="8">
    <source>
        <dbReference type="ARBA" id="ARBA00022884"/>
    </source>
</evidence>
<dbReference type="EC" id="2.1.1.214" evidence="9"/>
<dbReference type="AlphaFoldDB" id="A0A1Y1UCL0"/>
<dbReference type="OrthoDB" id="296065at2759"/>
<keyword evidence="2" id="KW-0963">Cytoplasm</keyword>
<dbReference type="PROSITE" id="PS00092">
    <property type="entry name" value="N6_MTASE"/>
    <property type="match status" value="1"/>
</dbReference>
<dbReference type="InterPro" id="IPR016691">
    <property type="entry name" value="TRMT11"/>
</dbReference>
<dbReference type="PANTHER" id="PTHR13370">
    <property type="entry name" value="RNA METHYLASE-RELATED"/>
    <property type="match status" value="1"/>
</dbReference>
<gene>
    <name evidence="14" type="ORF">BD324DRAFT_635090</name>
</gene>
<dbReference type="GO" id="GO:0043527">
    <property type="term" value="C:tRNA methyltransferase complex"/>
    <property type="evidence" value="ECO:0007669"/>
    <property type="project" value="UniProtKB-ARBA"/>
</dbReference>
<evidence type="ECO:0000256" key="4">
    <source>
        <dbReference type="ARBA" id="ARBA00022603"/>
    </source>
</evidence>
<dbReference type="SUPFAM" id="SSF53335">
    <property type="entry name" value="S-adenosyl-L-methionine-dependent methyltransferases"/>
    <property type="match status" value="1"/>
</dbReference>
<dbReference type="GO" id="GO:0000049">
    <property type="term" value="F:tRNA binding"/>
    <property type="evidence" value="ECO:0007669"/>
    <property type="project" value="UniProtKB-UniRule"/>
</dbReference>
<reference evidence="14 15" key="1">
    <citation type="submission" date="2017-03" db="EMBL/GenBank/DDBJ databases">
        <title>Widespread Adenine N6-methylation of Active Genes in Fungi.</title>
        <authorList>
            <consortium name="DOE Joint Genome Institute"/>
            <person name="Mondo S.J."/>
            <person name="Dannebaum R.O."/>
            <person name="Kuo R.C."/>
            <person name="Louie K.B."/>
            <person name="Bewick A.J."/>
            <person name="Labutti K."/>
            <person name="Haridas S."/>
            <person name="Kuo A."/>
            <person name="Salamov A."/>
            <person name="Ahrendt S.R."/>
            <person name="Lau R."/>
            <person name="Bowen B.P."/>
            <person name="Lipzen A."/>
            <person name="Sullivan W."/>
            <person name="Andreopoulos W.B."/>
            <person name="Clum A."/>
            <person name="Lindquist E."/>
            <person name="Daum C."/>
            <person name="Northen T.R."/>
            <person name="Ramamoorthy G."/>
            <person name="Schmitz R.J."/>
            <person name="Gryganskyi A."/>
            <person name="Culley D."/>
            <person name="Magnuson J."/>
            <person name="James T.Y."/>
            <person name="O'Malley M.A."/>
            <person name="Stajich J.E."/>
            <person name="Spatafora J.W."/>
            <person name="Visel A."/>
            <person name="Grigoriev I.V."/>
        </authorList>
    </citation>
    <scope>NUCLEOTIDE SEQUENCE [LARGE SCALE GENOMIC DNA]</scope>
    <source>
        <strain evidence="14 15">NRRL Y-17943</strain>
    </source>
</reference>
<dbReference type="InterPro" id="IPR000241">
    <property type="entry name" value="RlmKL-like_Mtase"/>
</dbReference>
<dbReference type="GO" id="GO:0008033">
    <property type="term" value="P:tRNA processing"/>
    <property type="evidence" value="ECO:0007669"/>
    <property type="project" value="UniProtKB-UniRule"/>
</dbReference>
<evidence type="ECO:0000259" key="12">
    <source>
        <dbReference type="Pfam" id="PF01170"/>
    </source>
</evidence>
<evidence type="ECO:0000256" key="10">
    <source>
        <dbReference type="PROSITE-ProRule" id="PRU00959"/>
    </source>
</evidence>
<dbReference type="GO" id="GO:0032259">
    <property type="term" value="P:methylation"/>
    <property type="evidence" value="ECO:0007669"/>
    <property type="project" value="UniProtKB-UniRule"/>
</dbReference>
<dbReference type="PIRSF" id="PIRSF017259">
    <property type="entry name" value="tRNA_mtfrase_TRM11"/>
    <property type="match status" value="1"/>
</dbReference>
<keyword evidence="8 10" id="KW-0694">RNA-binding</keyword>
<feature type="domain" description="tRNA (guanine(10)-N(2))-methyltransferase TRMT11 N-terminal" evidence="13">
    <location>
        <begin position="7"/>
        <end position="182"/>
    </location>
</feature>
<evidence type="ECO:0000313" key="14">
    <source>
        <dbReference type="EMBL" id="ORX34805.1"/>
    </source>
</evidence>
<evidence type="ECO:0000256" key="5">
    <source>
        <dbReference type="ARBA" id="ARBA00022679"/>
    </source>
</evidence>
<dbReference type="GO" id="GO:0005737">
    <property type="term" value="C:cytoplasm"/>
    <property type="evidence" value="ECO:0007669"/>
    <property type="project" value="UniProtKB-SubCell"/>
</dbReference>
<protein>
    <recommendedName>
        <fullName evidence="9">tRNA (guanine(10)-N(2))-methyltransferase</fullName>
        <ecNumber evidence="9">2.1.1.214</ecNumber>
    </recommendedName>
</protein>
<keyword evidence="3 10" id="KW-0820">tRNA-binding</keyword>
<evidence type="ECO:0000256" key="3">
    <source>
        <dbReference type="ARBA" id="ARBA00022555"/>
    </source>
</evidence>
<keyword evidence="7 10" id="KW-0819">tRNA processing</keyword>
<dbReference type="Pfam" id="PF01170">
    <property type="entry name" value="UPF0020"/>
    <property type="match status" value="1"/>
</dbReference>
<dbReference type="Proteomes" id="UP000193218">
    <property type="component" value="Unassembled WGS sequence"/>
</dbReference>
<sequence>MQFSMPQYLLRIAQENLTFRLPHLYSIADVFNFELKIVSTDLYRGALVVELEDEKHLQQLLDRGLQIMWAAELFAEGSSYDELHTVIRGQKQSSSRYAPFMNTSFRFSVEGTNHRISNKRTVETVQSFAYLDFQGDIKMRDAEIEWIVFEDYDLKELNTPEERLAYDGHFQRVYFGRRIDHSRARTLMTSHAVKRRVFFGNTSMEAEMGFLMASQALPAPGKIVYDPFAGTGSLLYSCAHWGTYVMASDIDGRQMRGKGKGKDMMPGMLRAAAQYGVADKFLGMMCYDVTLNPIRRGGWIDAIVTDPPYGVRAGAKRLGKKDKRPPARDEPFVFPDGRVAHLQPGYLPPSRPYVLTHLTLDLIRLARYLLVPGGRLVFFLPTTSEEYQSIKIPQVEGMLEVTKGGVPIQDFGTWGRRMITMEKVAQDDGEPPKFTDYSEVETQPGDKTFQERYWDSFASKTNGSPAVEQIAQHRDA</sequence>
<keyword evidence="6 10" id="KW-0949">S-adenosyl-L-methionine</keyword>
<dbReference type="GeneID" id="33558592"/>
<evidence type="ECO:0000256" key="1">
    <source>
        <dbReference type="ARBA" id="ARBA00004496"/>
    </source>
</evidence>
<evidence type="ECO:0000256" key="7">
    <source>
        <dbReference type="ARBA" id="ARBA00022694"/>
    </source>
</evidence>
<organism evidence="14 15">
    <name type="scientific">Kockovaella imperatae</name>
    <dbReference type="NCBI Taxonomy" id="4999"/>
    <lineage>
        <taxon>Eukaryota</taxon>
        <taxon>Fungi</taxon>
        <taxon>Dikarya</taxon>
        <taxon>Basidiomycota</taxon>
        <taxon>Agaricomycotina</taxon>
        <taxon>Tremellomycetes</taxon>
        <taxon>Tremellales</taxon>
        <taxon>Cuniculitremaceae</taxon>
        <taxon>Kockovaella</taxon>
    </lineage>
</organism>
<dbReference type="Pfam" id="PF25904">
    <property type="entry name" value="Tmrp11_N"/>
    <property type="match status" value="1"/>
</dbReference>